<name>A0A9P3LEV5_9APHY</name>
<keyword evidence="2" id="KW-0812">Transmembrane</keyword>
<comment type="caution">
    <text evidence="4">The sequence shown here is derived from an EMBL/GenBank/DDBJ whole genome shotgun (WGS) entry which is preliminary data.</text>
</comment>
<evidence type="ECO:0000259" key="3">
    <source>
        <dbReference type="SMART" id="SM01313"/>
    </source>
</evidence>
<feature type="transmembrane region" description="Helical" evidence="2">
    <location>
        <begin position="208"/>
        <end position="227"/>
    </location>
</feature>
<proteinExistence type="predicted"/>
<feature type="region of interest" description="Disordered" evidence="1">
    <location>
        <begin position="238"/>
        <end position="264"/>
    </location>
</feature>
<accession>A0A9P3LEV5</accession>
<dbReference type="GO" id="GO:0000145">
    <property type="term" value="C:exocyst"/>
    <property type="evidence" value="ECO:0007669"/>
    <property type="project" value="TreeGrafter"/>
</dbReference>
<keyword evidence="2" id="KW-1133">Transmembrane helix</keyword>
<feature type="region of interest" description="Disordered" evidence="1">
    <location>
        <begin position="171"/>
        <end position="190"/>
    </location>
</feature>
<dbReference type="GO" id="GO:0006893">
    <property type="term" value="P:Golgi to plasma membrane transport"/>
    <property type="evidence" value="ECO:0007669"/>
    <property type="project" value="TreeGrafter"/>
</dbReference>
<dbReference type="AlphaFoldDB" id="A0A9P3LEV5"/>
<evidence type="ECO:0000313" key="5">
    <source>
        <dbReference type="Proteomes" id="UP000703269"/>
    </source>
</evidence>
<dbReference type="Gene3D" id="2.30.29.90">
    <property type="match status" value="1"/>
</dbReference>
<feature type="compositionally biased region" description="Low complexity" evidence="1">
    <location>
        <begin position="244"/>
        <end position="264"/>
    </location>
</feature>
<dbReference type="EMBL" id="BPQB01000024">
    <property type="protein sequence ID" value="GJE91989.1"/>
    <property type="molecule type" value="Genomic_DNA"/>
</dbReference>
<evidence type="ECO:0000313" key="4">
    <source>
        <dbReference type="EMBL" id="GJE91989.1"/>
    </source>
</evidence>
<dbReference type="Pfam" id="PF15277">
    <property type="entry name" value="Sec3-PIP2_bind"/>
    <property type="match status" value="1"/>
</dbReference>
<dbReference type="GO" id="GO:0006887">
    <property type="term" value="P:exocytosis"/>
    <property type="evidence" value="ECO:0007669"/>
    <property type="project" value="TreeGrafter"/>
</dbReference>
<reference evidence="4 5" key="1">
    <citation type="submission" date="2021-08" db="EMBL/GenBank/DDBJ databases">
        <title>Draft Genome Sequence of Phanerochaete sordida strain YK-624.</title>
        <authorList>
            <person name="Mori T."/>
            <person name="Dohra H."/>
            <person name="Suzuki T."/>
            <person name="Kawagishi H."/>
            <person name="Hirai H."/>
        </authorList>
    </citation>
    <scope>NUCLEOTIDE SEQUENCE [LARGE SCALE GENOMIC DNA]</scope>
    <source>
        <strain evidence="4 5">YK-624</strain>
    </source>
</reference>
<dbReference type="PANTHER" id="PTHR16092">
    <property type="entry name" value="SEC3/SYNTAXIN-RELATED"/>
    <property type="match status" value="1"/>
</dbReference>
<dbReference type="GO" id="GO:0005886">
    <property type="term" value="C:plasma membrane"/>
    <property type="evidence" value="ECO:0007669"/>
    <property type="project" value="TreeGrafter"/>
</dbReference>
<dbReference type="Proteomes" id="UP000703269">
    <property type="component" value="Unassembled WGS sequence"/>
</dbReference>
<dbReference type="GO" id="GO:0005546">
    <property type="term" value="F:phosphatidylinositol-4,5-bisphosphate binding"/>
    <property type="evidence" value="ECO:0007669"/>
    <property type="project" value="TreeGrafter"/>
</dbReference>
<organism evidence="4 5">
    <name type="scientific">Phanerochaete sordida</name>
    <dbReference type="NCBI Taxonomy" id="48140"/>
    <lineage>
        <taxon>Eukaryota</taxon>
        <taxon>Fungi</taxon>
        <taxon>Dikarya</taxon>
        <taxon>Basidiomycota</taxon>
        <taxon>Agaricomycotina</taxon>
        <taxon>Agaricomycetes</taxon>
        <taxon>Polyporales</taxon>
        <taxon>Phanerochaetaceae</taxon>
        <taxon>Phanerochaete</taxon>
    </lineage>
</organism>
<keyword evidence="5" id="KW-1185">Reference proteome</keyword>
<dbReference type="SMART" id="SM01313">
    <property type="entry name" value="Sec3-PIP2_bind"/>
    <property type="match status" value="1"/>
</dbReference>
<evidence type="ECO:0000256" key="2">
    <source>
        <dbReference type="SAM" id="Phobius"/>
    </source>
</evidence>
<evidence type="ECO:0000256" key="1">
    <source>
        <dbReference type="SAM" id="MobiDB-lite"/>
    </source>
</evidence>
<feature type="domain" description="Exocyst complex component Sec3 PIP2-binding N-terminal" evidence="3">
    <location>
        <begin position="45"/>
        <end position="129"/>
    </location>
</feature>
<gene>
    <name evidence="4" type="ORF">PsYK624_081420</name>
</gene>
<protein>
    <submittedName>
        <fullName evidence="4">Exocyst complex component Sec3-domain-containing protein</fullName>
    </submittedName>
</protein>
<sequence>MTNAGDVAQRIISTALVKLSAAGSGQHTYVSHLKVLEENPQRNGGGLKTRYLVLAESDSGDALIHKAKKNSDGTFSVGKTWPLSFLRRIEVVEPVGVSLTLRRTYSWQAEDAGERDSFVAALIRHFRLANPGSPLHIVGVRDLGTLAPEPSAPPPYAQFPHATTLPRMCRPATSTKPEQKDGHAQQTLPLPITSCAPARARRRRQLRAFLAGMLACLVLLQIPYLLLPGSAPRDAGPLVPHGVRAGTSRAPARTSASAGQYVPEGYYGGVPPPRSLGVLG</sequence>
<dbReference type="PANTHER" id="PTHR16092:SF14">
    <property type="entry name" value="EXOCYST COMPLEX COMPONENT 1 ISOFORM X1"/>
    <property type="match status" value="1"/>
</dbReference>
<dbReference type="InterPro" id="IPR028258">
    <property type="entry name" value="Sec3-PIP2_bind"/>
</dbReference>
<keyword evidence="2" id="KW-0472">Membrane</keyword>
<dbReference type="OrthoDB" id="27109at2759"/>